<dbReference type="VEuPathDB" id="FungiDB:BO71DRAFT_413118"/>
<evidence type="ECO:0000256" key="4">
    <source>
        <dbReference type="ARBA" id="ARBA00022989"/>
    </source>
</evidence>
<organism evidence="7 8">
    <name type="scientific">Aspergillus ellipticus CBS 707.79</name>
    <dbReference type="NCBI Taxonomy" id="1448320"/>
    <lineage>
        <taxon>Eukaryota</taxon>
        <taxon>Fungi</taxon>
        <taxon>Dikarya</taxon>
        <taxon>Ascomycota</taxon>
        <taxon>Pezizomycotina</taxon>
        <taxon>Eurotiomycetes</taxon>
        <taxon>Eurotiomycetidae</taxon>
        <taxon>Eurotiales</taxon>
        <taxon>Aspergillaceae</taxon>
        <taxon>Aspergillus</taxon>
        <taxon>Aspergillus subgen. Circumdati</taxon>
    </lineage>
</organism>
<dbReference type="PANTHER" id="PTHR30618:SF0">
    <property type="entry name" value="PURINE-URACIL PERMEASE NCS1"/>
    <property type="match status" value="1"/>
</dbReference>
<keyword evidence="4 6" id="KW-1133">Transmembrane helix</keyword>
<dbReference type="Proteomes" id="UP000247810">
    <property type="component" value="Unassembled WGS sequence"/>
</dbReference>
<dbReference type="Pfam" id="PF02133">
    <property type="entry name" value="Transp_cyt_pur"/>
    <property type="match status" value="1"/>
</dbReference>
<keyword evidence="5 6" id="KW-0472">Membrane</keyword>
<feature type="transmembrane region" description="Helical" evidence="6">
    <location>
        <begin position="190"/>
        <end position="208"/>
    </location>
</feature>
<protein>
    <recommendedName>
        <fullName evidence="9">Allantoin permease</fullName>
    </recommendedName>
</protein>
<name>A0A319CXY8_9EURO</name>
<evidence type="ECO:0000256" key="5">
    <source>
        <dbReference type="ARBA" id="ARBA00023136"/>
    </source>
</evidence>
<comment type="similarity">
    <text evidence="2">Belongs to the purine-cytosine permease (2.A.39) family.</text>
</comment>
<evidence type="ECO:0000256" key="2">
    <source>
        <dbReference type="ARBA" id="ARBA00008974"/>
    </source>
</evidence>
<feature type="transmembrane region" description="Helical" evidence="6">
    <location>
        <begin position="149"/>
        <end position="170"/>
    </location>
</feature>
<keyword evidence="8" id="KW-1185">Reference proteome</keyword>
<dbReference type="Gene3D" id="1.10.4160.10">
    <property type="entry name" value="Hydantoin permease"/>
    <property type="match status" value="1"/>
</dbReference>
<dbReference type="EMBL" id="KZ826014">
    <property type="protein sequence ID" value="PYH89730.1"/>
    <property type="molecule type" value="Genomic_DNA"/>
</dbReference>
<dbReference type="InterPro" id="IPR045225">
    <property type="entry name" value="Uracil/uridine/allantoin_perm"/>
</dbReference>
<evidence type="ECO:0000256" key="3">
    <source>
        <dbReference type="ARBA" id="ARBA00022692"/>
    </source>
</evidence>
<dbReference type="InterPro" id="IPR001248">
    <property type="entry name" value="Pur-cyt_permease"/>
</dbReference>
<sequence>MPLSSATQQVTAALSAKKARLATALQGRESFQRYLQVPGLAEDADEATVWANEGENDNLLASRAPPPPPERRNWTYTTYSFLYFGWSMDNWTLGSTMIGIGLNWWQSILVIFASQIINSVFQALNSRCGAIYHISFPLVSRAVFGMARLTLIVAAYIGSNFVANMLRAIFGHAFSDIPNHLPDSAGITTQGMIAFLVYWVIHIPIMFLRPDRMRWIFTMRMISGQLGSGLASAASGSRSQFSWFIMEAINAAMGNASPTTTNQPDFCRWSRSLWAPGIAQIILNPLAITIASTFGILATSAINTAWGLELWNQWDLLDAILTRYS</sequence>
<comment type="subcellular location">
    <subcellularLocation>
        <location evidence="1">Membrane</location>
        <topology evidence="1">Multi-pass membrane protein</topology>
    </subcellularLocation>
</comment>
<dbReference type="GO" id="GO:0005886">
    <property type="term" value="C:plasma membrane"/>
    <property type="evidence" value="ECO:0007669"/>
    <property type="project" value="TreeGrafter"/>
</dbReference>
<proteinExistence type="inferred from homology"/>
<evidence type="ECO:0000256" key="6">
    <source>
        <dbReference type="SAM" id="Phobius"/>
    </source>
</evidence>
<evidence type="ECO:0000313" key="7">
    <source>
        <dbReference type="EMBL" id="PYH89730.1"/>
    </source>
</evidence>
<evidence type="ECO:0000313" key="8">
    <source>
        <dbReference type="Proteomes" id="UP000247810"/>
    </source>
</evidence>
<keyword evidence="3 6" id="KW-0812">Transmembrane</keyword>
<dbReference type="GO" id="GO:0015205">
    <property type="term" value="F:nucleobase transmembrane transporter activity"/>
    <property type="evidence" value="ECO:0007669"/>
    <property type="project" value="TreeGrafter"/>
</dbReference>
<evidence type="ECO:0008006" key="9">
    <source>
        <dbReference type="Google" id="ProtNLM"/>
    </source>
</evidence>
<accession>A0A319CXY8</accession>
<reference evidence="7 8" key="1">
    <citation type="submission" date="2018-02" db="EMBL/GenBank/DDBJ databases">
        <title>The genomes of Aspergillus section Nigri reveals drivers in fungal speciation.</title>
        <authorList>
            <consortium name="DOE Joint Genome Institute"/>
            <person name="Vesth T.C."/>
            <person name="Nybo J."/>
            <person name="Theobald S."/>
            <person name="Brandl J."/>
            <person name="Frisvad J.C."/>
            <person name="Nielsen K.F."/>
            <person name="Lyhne E.K."/>
            <person name="Kogle M.E."/>
            <person name="Kuo A."/>
            <person name="Riley R."/>
            <person name="Clum A."/>
            <person name="Nolan M."/>
            <person name="Lipzen A."/>
            <person name="Salamov A."/>
            <person name="Henrissat B."/>
            <person name="Wiebenga A."/>
            <person name="De vries R.P."/>
            <person name="Grigoriev I.V."/>
            <person name="Mortensen U.H."/>
            <person name="Andersen M.R."/>
            <person name="Baker S.E."/>
        </authorList>
    </citation>
    <scope>NUCLEOTIDE SEQUENCE [LARGE SCALE GENOMIC DNA]</scope>
    <source>
        <strain evidence="7 8">CBS 707.79</strain>
    </source>
</reference>
<evidence type="ECO:0000256" key="1">
    <source>
        <dbReference type="ARBA" id="ARBA00004141"/>
    </source>
</evidence>
<dbReference type="PANTHER" id="PTHR30618">
    <property type="entry name" value="NCS1 FAMILY PURINE/PYRIMIDINE TRANSPORTER"/>
    <property type="match status" value="1"/>
</dbReference>
<dbReference type="AlphaFoldDB" id="A0A319CXY8"/>
<feature type="transmembrane region" description="Helical" evidence="6">
    <location>
        <begin position="281"/>
        <end position="302"/>
    </location>
</feature>
<dbReference type="OrthoDB" id="2018619at2759"/>
<gene>
    <name evidence="7" type="ORF">BO71DRAFT_413118</name>
</gene>